<dbReference type="Proteomes" id="UP000467841">
    <property type="component" value="Unassembled WGS sequence"/>
</dbReference>
<feature type="compositionally biased region" description="Low complexity" evidence="2">
    <location>
        <begin position="330"/>
        <end position="369"/>
    </location>
</feature>
<accession>A0A6D2IN78</accession>
<dbReference type="PANTHER" id="PTHR33223:SF11">
    <property type="entry name" value="ELEMENT PROTEIN, PUTATIVE-RELATED"/>
    <property type="match status" value="1"/>
</dbReference>
<dbReference type="Pfam" id="PF03732">
    <property type="entry name" value="Retrotrans_gag"/>
    <property type="match status" value="1"/>
</dbReference>
<feature type="coiled-coil region" evidence="1">
    <location>
        <begin position="405"/>
        <end position="432"/>
    </location>
</feature>
<dbReference type="GO" id="GO:0004190">
    <property type="term" value="F:aspartic-type endopeptidase activity"/>
    <property type="evidence" value="ECO:0007669"/>
    <property type="project" value="InterPro"/>
</dbReference>
<dbReference type="CDD" id="cd00303">
    <property type="entry name" value="retropepsin_like"/>
    <property type="match status" value="1"/>
</dbReference>
<sequence length="922" mass="101299">MDIPEGNGNPLGNGNGRARQTRPIGLGDAPNRHQQRRGIVPPPVQNHNFEIKLGMITLVQNKMFHGLSCEDPIDHLDEFDRLCDLTKMNGVSEDAIKLRLFPMSLGDKAHQWEKSLPHGSITTWEDCKKAFLAKFFSTGRTAKLRSEISGFTQRNNETFAEAWERFKGYTSQCPHHGFSNESLLSTLYRGVLPRYKEMLDTASNGNFLNQDVDDGWQLVENIANSSGSYGEEYDRTNRSSTSNSIESDSKLRNDVKALNEKLDTLILAQSTMKKANFVSKEEMVQGQEEEENQFAEVCYTKNGQGGYQNGYYGYKSHPTMSYSNTDVANPQDQVYPPQQQAPASQPPQQGYGQKGNFQGHQGNYQGQQQSVPTGYAPQAPQASPSQEQEIKAMLKQLLQGQADGAMEISKKLAEMNSKIESLNTRVHSLEHHASSSAAKQGQFPGKAVQNPKEHCRAIFTQEEGFDQQAANEKDIEEICMLLNNEDNVVADAPGVQYAQPEVQAPQIAIHASPVELAQQARLAARSSQTVSPARSSQMLYAPTPSDDDTYKPPVPFPSRILTKNQKKVITKFRNDMSKIGVELPNMGSFQAAHVQKKMIKDILDNKDEVAQLLEPSSSQGDLLSTPTSLPKLNGQGSFTLPCTLGHLQLEDALVDSGASINLISLVLIQKLGIQSLIQRPKSSIMFGDASSKAPLGIVMDFPLRIGECTIPIDLTVLDMVDEKDVPLILGTPFLTTVGASIDFHTKKVILHNVNSKVSYPLKASSSKYCGTIATKSLSIKGDEFAEVEKMEIMTESSTEPVICEPCVLDEMGLAVLFSEQLGSAQKDGEGMALKASPGHKRKMITPQTLSSAPSQLTLTLLPSKFTNGKIEYKIKCKRKSKPFSSINALVSPELQKDQTKLKELLSSVLTVTFDGGTALIHA</sequence>
<organism evidence="4 5">
    <name type="scientific">Microthlaspi erraticum</name>
    <dbReference type="NCBI Taxonomy" id="1685480"/>
    <lineage>
        <taxon>Eukaryota</taxon>
        <taxon>Viridiplantae</taxon>
        <taxon>Streptophyta</taxon>
        <taxon>Embryophyta</taxon>
        <taxon>Tracheophyta</taxon>
        <taxon>Spermatophyta</taxon>
        <taxon>Magnoliopsida</taxon>
        <taxon>eudicotyledons</taxon>
        <taxon>Gunneridae</taxon>
        <taxon>Pentapetalae</taxon>
        <taxon>rosids</taxon>
        <taxon>malvids</taxon>
        <taxon>Brassicales</taxon>
        <taxon>Brassicaceae</taxon>
        <taxon>Coluteocarpeae</taxon>
        <taxon>Microthlaspi</taxon>
    </lineage>
</organism>
<keyword evidence="1" id="KW-0175">Coiled coil</keyword>
<gene>
    <name evidence="4" type="ORF">MERR_LOCUS15767</name>
</gene>
<dbReference type="PANTHER" id="PTHR33223">
    <property type="entry name" value="CCHC-TYPE DOMAIN-CONTAINING PROTEIN"/>
    <property type="match status" value="1"/>
</dbReference>
<protein>
    <recommendedName>
        <fullName evidence="3">Retrotransposon gag domain-containing protein</fullName>
    </recommendedName>
</protein>
<feature type="region of interest" description="Disordered" evidence="2">
    <location>
        <begin position="1"/>
        <end position="44"/>
    </location>
</feature>
<feature type="region of interest" description="Disordered" evidence="2">
    <location>
        <begin position="322"/>
        <end position="388"/>
    </location>
</feature>
<proteinExistence type="predicted"/>
<evidence type="ECO:0000256" key="1">
    <source>
        <dbReference type="SAM" id="Coils"/>
    </source>
</evidence>
<feature type="compositionally biased region" description="Low complexity" evidence="2">
    <location>
        <begin position="376"/>
        <end position="387"/>
    </location>
</feature>
<dbReference type="SUPFAM" id="SSF50630">
    <property type="entry name" value="Acid proteases"/>
    <property type="match status" value="1"/>
</dbReference>
<dbReference type="EMBL" id="CACVBM020001070">
    <property type="protein sequence ID" value="CAA7028532.1"/>
    <property type="molecule type" value="Genomic_DNA"/>
</dbReference>
<evidence type="ECO:0000259" key="3">
    <source>
        <dbReference type="Pfam" id="PF03732"/>
    </source>
</evidence>
<feature type="region of interest" description="Disordered" evidence="2">
    <location>
        <begin position="527"/>
        <end position="556"/>
    </location>
</feature>
<dbReference type="Gene3D" id="2.40.70.10">
    <property type="entry name" value="Acid Proteases"/>
    <property type="match status" value="1"/>
</dbReference>
<dbReference type="AlphaFoldDB" id="A0A6D2IN78"/>
<dbReference type="GO" id="GO:0006508">
    <property type="term" value="P:proteolysis"/>
    <property type="evidence" value="ECO:0007669"/>
    <property type="project" value="InterPro"/>
</dbReference>
<dbReference type="Pfam" id="PF08284">
    <property type="entry name" value="RVP_2"/>
    <property type="match status" value="1"/>
</dbReference>
<evidence type="ECO:0000313" key="4">
    <source>
        <dbReference type="EMBL" id="CAA7028532.1"/>
    </source>
</evidence>
<feature type="region of interest" description="Disordered" evidence="2">
    <location>
        <begin position="227"/>
        <end position="248"/>
    </location>
</feature>
<evidence type="ECO:0000313" key="5">
    <source>
        <dbReference type="Proteomes" id="UP000467841"/>
    </source>
</evidence>
<keyword evidence="5" id="KW-1185">Reference proteome</keyword>
<comment type="caution">
    <text evidence="4">The sequence shown here is derived from an EMBL/GenBank/DDBJ whole genome shotgun (WGS) entry which is preliminary data.</text>
</comment>
<dbReference type="InterPro" id="IPR021109">
    <property type="entry name" value="Peptidase_aspartic_dom_sf"/>
</dbReference>
<dbReference type="InterPro" id="IPR005162">
    <property type="entry name" value="Retrotrans_gag_dom"/>
</dbReference>
<reference evidence="4" key="1">
    <citation type="submission" date="2020-01" db="EMBL/GenBank/DDBJ databases">
        <authorList>
            <person name="Mishra B."/>
        </authorList>
    </citation>
    <scope>NUCLEOTIDE SEQUENCE [LARGE SCALE GENOMIC DNA]</scope>
</reference>
<dbReference type="OrthoDB" id="1110491at2759"/>
<evidence type="ECO:0000256" key="2">
    <source>
        <dbReference type="SAM" id="MobiDB-lite"/>
    </source>
</evidence>
<feature type="domain" description="Retrotransposon gag" evidence="3">
    <location>
        <begin position="99"/>
        <end position="191"/>
    </location>
</feature>
<name>A0A6D2IN78_9BRAS</name>
<feature type="compositionally biased region" description="Polar residues" evidence="2">
    <location>
        <begin position="529"/>
        <end position="538"/>
    </location>
</feature>